<feature type="domain" description="Thioredoxin" evidence="1">
    <location>
        <begin position="1"/>
        <end position="110"/>
    </location>
</feature>
<dbReference type="InterPro" id="IPR013766">
    <property type="entry name" value="Thioredoxin_domain"/>
</dbReference>
<dbReference type="Gene3D" id="3.40.30.10">
    <property type="entry name" value="Glutaredoxin"/>
    <property type="match status" value="1"/>
</dbReference>
<dbReference type="EMBL" id="JBHTAS010000001">
    <property type="protein sequence ID" value="MFC7138849.1"/>
    <property type="molecule type" value="Genomic_DNA"/>
</dbReference>
<evidence type="ECO:0000313" key="3">
    <source>
        <dbReference type="Proteomes" id="UP001596432"/>
    </source>
</evidence>
<dbReference type="PANTHER" id="PTHR45663">
    <property type="entry name" value="GEO12009P1"/>
    <property type="match status" value="1"/>
</dbReference>
<proteinExistence type="predicted"/>
<evidence type="ECO:0000259" key="1">
    <source>
        <dbReference type="PROSITE" id="PS51352"/>
    </source>
</evidence>
<dbReference type="SUPFAM" id="SSF52833">
    <property type="entry name" value="Thioredoxin-like"/>
    <property type="match status" value="1"/>
</dbReference>
<organism evidence="2 3">
    <name type="scientific">Halosimplex aquaticum</name>
    <dbReference type="NCBI Taxonomy" id="3026162"/>
    <lineage>
        <taxon>Archaea</taxon>
        <taxon>Methanobacteriati</taxon>
        <taxon>Methanobacteriota</taxon>
        <taxon>Stenosarchaea group</taxon>
        <taxon>Halobacteria</taxon>
        <taxon>Halobacteriales</taxon>
        <taxon>Haloarculaceae</taxon>
        <taxon>Halosimplex</taxon>
    </lineage>
</organism>
<reference evidence="2 3" key="1">
    <citation type="journal article" date="2019" name="Int. J. Syst. Evol. Microbiol.">
        <title>The Global Catalogue of Microorganisms (GCM) 10K type strain sequencing project: providing services to taxonomists for standard genome sequencing and annotation.</title>
        <authorList>
            <consortium name="The Broad Institute Genomics Platform"/>
            <consortium name="The Broad Institute Genome Sequencing Center for Infectious Disease"/>
            <person name="Wu L."/>
            <person name="Ma J."/>
        </authorList>
    </citation>
    <scope>NUCLEOTIDE SEQUENCE [LARGE SCALE GENOMIC DNA]</scope>
    <source>
        <strain evidence="2 3">XZYJT29</strain>
    </source>
</reference>
<dbReference type="GeneID" id="78819093"/>
<comment type="caution">
    <text evidence="2">The sequence shown here is derived from an EMBL/GenBank/DDBJ whole genome shotgun (WGS) entry which is preliminary data.</text>
</comment>
<gene>
    <name evidence="2" type="ORF">ACFQMA_03235</name>
</gene>
<dbReference type="PROSITE" id="PS51352">
    <property type="entry name" value="THIOREDOXIN_2"/>
    <property type="match status" value="1"/>
</dbReference>
<evidence type="ECO:0000313" key="2">
    <source>
        <dbReference type="EMBL" id="MFC7138849.1"/>
    </source>
</evidence>
<dbReference type="CDD" id="cd02947">
    <property type="entry name" value="TRX_family"/>
    <property type="match status" value="1"/>
</dbReference>
<dbReference type="InterPro" id="IPR036249">
    <property type="entry name" value="Thioredoxin-like_sf"/>
</dbReference>
<dbReference type="AlphaFoldDB" id="A0ABD5Y383"/>
<dbReference type="Pfam" id="PF00085">
    <property type="entry name" value="Thioredoxin"/>
    <property type="match status" value="1"/>
</dbReference>
<sequence length="110" mass="11881">MAATHDRPVSLSDRADLEDLVAGHERVLVEFHTEGCGKCKAMEPVLSGVARTTDAVVGTMNPRDDPVLVEEYDVRSVPKLLLFVDGELAGTREEGVLSVEDVQAFVTGED</sequence>
<name>A0ABD5Y383_9EURY</name>
<dbReference type="PANTHER" id="PTHR45663:SF11">
    <property type="entry name" value="GEO12009P1"/>
    <property type="match status" value="1"/>
</dbReference>
<dbReference type="RefSeq" id="WP_274324451.1">
    <property type="nucleotide sequence ID" value="NZ_CP118158.1"/>
</dbReference>
<accession>A0ABD5Y383</accession>
<dbReference type="Proteomes" id="UP001596432">
    <property type="component" value="Unassembled WGS sequence"/>
</dbReference>
<keyword evidence="3" id="KW-1185">Reference proteome</keyword>
<protein>
    <submittedName>
        <fullName evidence="2">Thioredoxin family protein</fullName>
    </submittedName>
</protein>